<feature type="compositionally biased region" description="Basic and acidic residues" evidence="1">
    <location>
        <begin position="26"/>
        <end position="37"/>
    </location>
</feature>
<dbReference type="OrthoDB" id="959648at2"/>
<feature type="region of interest" description="Disordered" evidence="1">
    <location>
        <begin position="26"/>
        <end position="172"/>
    </location>
</feature>
<protein>
    <submittedName>
        <fullName evidence="3">Uncharacterized protein</fullName>
    </submittedName>
</protein>
<proteinExistence type="predicted"/>
<evidence type="ECO:0000256" key="1">
    <source>
        <dbReference type="SAM" id="MobiDB-lite"/>
    </source>
</evidence>
<feature type="compositionally biased region" description="Basic and acidic residues" evidence="1">
    <location>
        <begin position="163"/>
        <end position="172"/>
    </location>
</feature>
<evidence type="ECO:0000313" key="4">
    <source>
        <dbReference type="Proteomes" id="UP000293874"/>
    </source>
</evidence>
<evidence type="ECO:0000256" key="2">
    <source>
        <dbReference type="SAM" id="SignalP"/>
    </source>
</evidence>
<feature type="chain" id="PRO_5020700222" evidence="2">
    <location>
        <begin position="23"/>
        <end position="172"/>
    </location>
</feature>
<organism evidence="3 4">
    <name type="scientific">Pseudobacter ginsenosidimutans</name>
    <dbReference type="NCBI Taxonomy" id="661488"/>
    <lineage>
        <taxon>Bacteria</taxon>
        <taxon>Pseudomonadati</taxon>
        <taxon>Bacteroidota</taxon>
        <taxon>Chitinophagia</taxon>
        <taxon>Chitinophagales</taxon>
        <taxon>Chitinophagaceae</taxon>
        <taxon>Pseudobacter</taxon>
    </lineage>
</organism>
<evidence type="ECO:0000313" key="3">
    <source>
        <dbReference type="EMBL" id="RZS75201.1"/>
    </source>
</evidence>
<feature type="compositionally biased region" description="Polar residues" evidence="1">
    <location>
        <begin position="74"/>
        <end position="85"/>
    </location>
</feature>
<gene>
    <name evidence="3" type="ORF">EV199_1063</name>
</gene>
<dbReference type="AlphaFoldDB" id="A0A4Q7N0S9"/>
<feature type="compositionally biased region" description="Polar residues" evidence="1">
    <location>
        <begin position="93"/>
        <end position="113"/>
    </location>
</feature>
<keyword evidence="2" id="KW-0732">Signal</keyword>
<sequence>MRRTFLILCILALVVACNNLMAQDDKTSYDRSRKISDQLKNGTAPGMKFGPTSKKKVSLKEPTAAEKSARFGQQLKSGTLPNTNARGGGGSGTVSRPLNTNARRSSAGTSKLPSESVAGTEVKKSPPTIQAPKLDQGGVKEELTVPVHVNPKTTAPSKPTGATERKKTPGKE</sequence>
<comment type="caution">
    <text evidence="3">The sequence shown here is derived from an EMBL/GenBank/DDBJ whole genome shotgun (WGS) entry which is preliminary data.</text>
</comment>
<accession>A0A4Q7N0S9</accession>
<dbReference type="Proteomes" id="UP000293874">
    <property type="component" value="Unassembled WGS sequence"/>
</dbReference>
<dbReference type="RefSeq" id="WP_130539588.1">
    <property type="nucleotide sequence ID" value="NZ_CP042431.1"/>
</dbReference>
<reference evidence="3 4" key="1">
    <citation type="submission" date="2019-02" db="EMBL/GenBank/DDBJ databases">
        <title>Genomic Encyclopedia of Type Strains, Phase IV (KMG-IV): sequencing the most valuable type-strain genomes for metagenomic binning, comparative biology and taxonomic classification.</title>
        <authorList>
            <person name="Goeker M."/>
        </authorList>
    </citation>
    <scope>NUCLEOTIDE SEQUENCE [LARGE SCALE GENOMIC DNA]</scope>
    <source>
        <strain evidence="3 4">DSM 18116</strain>
    </source>
</reference>
<dbReference type="PROSITE" id="PS51257">
    <property type="entry name" value="PROKAR_LIPOPROTEIN"/>
    <property type="match status" value="1"/>
</dbReference>
<keyword evidence="4" id="KW-1185">Reference proteome</keyword>
<name>A0A4Q7N0S9_9BACT</name>
<feature type="signal peptide" evidence="2">
    <location>
        <begin position="1"/>
        <end position="22"/>
    </location>
</feature>
<dbReference type="EMBL" id="SGXA01000001">
    <property type="protein sequence ID" value="RZS75201.1"/>
    <property type="molecule type" value="Genomic_DNA"/>
</dbReference>